<dbReference type="Gene3D" id="3.50.50.100">
    <property type="match status" value="1"/>
</dbReference>
<dbReference type="Pfam" id="PF07992">
    <property type="entry name" value="Pyr_redox_2"/>
    <property type="match status" value="1"/>
</dbReference>
<evidence type="ECO:0000313" key="5">
    <source>
        <dbReference type="Proteomes" id="UP000827284"/>
    </source>
</evidence>
<feature type="chain" id="PRO_5040263576" evidence="2">
    <location>
        <begin position="27"/>
        <end position="770"/>
    </location>
</feature>
<keyword evidence="5" id="KW-1185">Reference proteome</keyword>
<dbReference type="Proteomes" id="UP000827284">
    <property type="component" value="Unassembled WGS sequence"/>
</dbReference>
<dbReference type="PANTHER" id="PTHR43735">
    <property type="entry name" value="APOPTOSIS-INDUCING FACTOR 1"/>
    <property type="match status" value="1"/>
</dbReference>
<gene>
    <name evidence="4" type="ORF">EMPS_07021</name>
</gene>
<dbReference type="GO" id="GO:0005737">
    <property type="term" value="C:cytoplasm"/>
    <property type="evidence" value="ECO:0007669"/>
    <property type="project" value="TreeGrafter"/>
</dbReference>
<protein>
    <submittedName>
        <fullName evidence="4">Apoptosis-inducing factor 2</fullName>
    </submittedName>
</protein>
<keyword evidence="1" id="KW-0812">Transmembrane</keyword>
<dbReference type="GO" id="GO:0004174">
    <property type="term" value="F:electron-transferring-flavoprotein dehydrogenase activity"/>
    <property type="evidence" value="ECO:0007669"/>
    <property type="project" value="TreeGrafter"/>
</dbReference>
<reference evidence="4" key="1">
    <citation type="submission" date="2021-11" db="EMBL/GenBank/DDBJ databases">
        <authorList>
            <person name="Herlambang A."/>
            <person name="Guo Y."/>
            <person name="Takashima Y."/>
            <person name="Nishizawa T."/>
        </authorList>
    </citation>
    <scope>NUCLEOTIDE SEQUENCE</scope>
    <source>
        <strain evidence="4">E1425</strain>
    </source>
</reference>
<dbReference type="PRINTS" id="PR00469">
    <property type="entry name" value="PNDRDTASEII"/>
</dbReference>
<dbReference type="PANTHER" id="PTHR43735:SF11">
    <property type="entry name" value="HYPOTHETICAL OXIDOREDUCTASE (EUROFUNG)"/>
    <property type="match status" value="1"/>
</dbReference>
<dbReference type="EMBL" id="BQFW01000009">
    <property type="protein sequence ID" value="GJJ74663.1"/>
    <property type="molecule type" value="Genomic_DNA"/>
</dbReference>
<comment type="caution">
    <text evidence="4">The sequence shown here is derived from an EMBL/GenBank/DDBJ whole genome shotgun (WGS) entry which is preliminary data.</text>
</comment>
<keyword evidence="1" id="KW-0472">Membrane</keyword>
<dbReference type="InterPro" id="IPR015915">
    <property type="entry name" value="Kelch-typ_b-propeller"/>
</dbReference>
<dbReference type="Pfam" id="PF24681">
    <property type="entry name" value="Kelch_KLHDC2_KLHL20_DRC7"/>
    <property type="match status" value="1"/>
</dbReference>
<evidence type="ECO:0000256" key="1">
    <source>
        <dbReference type="SAM" id="Phobius"/>
    </source>
</evidence>
<proteinExistence type="predicted"/>
<reference evidence="4" key="2">
    <citation type="journal article" date="2022" name="Microbiol. Resour. Announc.">
        <title>Whole-Genome Sequence of Entomortierella parvispora E1425, a Mucoromycotan Fungus Associated with Burkholderiaceae-Related Endosymbiotic Bacteria.</title>
        <authorList>
            <person name="Herlambang A."/>
            <person name="Guo Y."/>
            <person name="Takashima Y."/>
            <person name="Narisawa K."/>
            <person name="Ohta H."/>
            <person name="Nishizawa T."/>
        </authorList>
    </citation>
    <scope>NUCLEOTIDE SEQUENCE</scope>
    <source>
        <strain evidence="4">E1425</strain>
    </source>
</reference>
<feature type="transmembrane region" description="Helical" evidence="1">
    <location>
        <begin position="715"/>
        <end position="741"/>
    </location>
</feature>
<dbReference type="PRINTS" id="PR00368">
    <property type="entry name" value="FADPNR"/>
</dbReference>
<evidence type="ECO:0000259" key="3">
    <source>
        <dbReference type="Pfam" id="PF07992"/>
    </source>
</evidence>
<dbReference type="OrthoDB" id="202203at2759"/>
<feature type="signal peptide" evidence="2">
    <location>
        <begin position="1"/>
        <end position="26"/>
    </location>
</feature>
<dbReference type="AlphaFoldDB" id="A0A9P3LY21"/>
<organism evidence="4 5">
    <name type="scientific">Entomortierella parvispora</name>
    <dbReference type="NCBI Taxonomy" id="205924"/>
    <lineage>
        <taxon>Eukaryota</taxon>
        <taxon>Fungi</taxon>
        <taxon>Fungi incertae sedis</taxon>
        <taxon>Mucoromycota</taxon>
        <taxon>Mortierellomycotina</taxon>
        <taxon>Mortierellomycetes</taxon>
        <taxon>Mortierellales</taxon>
        <taxon>Mortierellaceae</taxon>
        <taxon>Entomortierella</taxon>
    </lineage>
</organism>
<accession>A0A9P3LY21</accession>
<dbReference type="InterPro" id="IPR036188">
    <property type="entry name" value="FAD/NAD-bd_sf"/>
</dbReference>
<feature type="domain" description="FAD/NAD(P)-binding" evidence="3">
    <location>
        <begin position="405"/>
        <end position="674"/>
    </location>
</feature>
<keyword evidence="1" id="KW-1133">Transmembrane helix</keyword>
<dbReference type="Gene3D" id="2.120.10.80">
    <property type="entry name" value="Kelch-type beta propeller"/>
    <property type="match status" value="1"/>
</dbReference>
<dbReference type="InterPro" id="IPR023753">
    <property type="entry name" value="FAD/NAD-binding_dom"/>
</dbReference>
<evidence type="ECO:0000256" key="2">
    <source>
        <dbReference type="SAM" id="SignalP"/>
    </source>
</evidence>
<dbReference type="GO" id="GO:0050660">
    <property type="term" value="F:flavin adenine dinucleotide binding"/>
    <property type="evidence" value="ECO:0007669"/>
    <property type="project" value="TreeGrafter"/>
</dbReference>
<dbReference type="SUPFAM" id="SSF51905">
    <property type="entry name" value="FAD/NAD(P)-binding domain"/>
    <property type="match status" value="2"/>
</dbReference>
<sequence>MISSRQPLFEFLTLFILLVLLLPIDGAPFTSHQSPSRRSISSYTPYTTTYPASVYIDGKAFYILGGFSNVTIERPQLFKIDLSISWATTQPAYTQLKDELDSSAGAMANALTADQQTWFLLPGDGFPQLYNINTGTWNLVTTSRGDPVGPATGSLLQAGALSAATDPNSSIIYVPNGYTSPGTGVPSLLGYAVESNTASHTKMHPDLALLAAFSVAWAQNSMDNGGSLYVFGGATMASLSVDEGAKPSCRNTLYSYDPVADLWSVQPQQGETVPSARRDGCLVPFQNGAKLVLFGGMSDQGAAILGDVYIFDTVSKIWTRGQDVVTSDVRYGHACAVSKDMLIVWGGSNLYNAQQTRPFTSATLVYDLRRGRWRLTHSPNLAFKPPISIPLAISSILTAKSIMPSTHRVIVIEKHSHFHYMFAFPRATVISGWENELFVPYTKAFADCPEKGQVIQALATKITKTHVELDRSVEGFGTQVEYEYLIYGTGARHPEPGNLNDHDTKEGAIQRLKETQVKIQKAKKILLIGGGAVGLELAVEIREHYPDKEVTLVHSRDRYMPSYKLAMHDKSVSVLKEFGVNQILGDRVIIPDGGFKDDFEMIKVSTKNGKEIESDLQILCTGMTPQSDLLGALSPSSINPTSRLVKIKPTLQITDDAFPNIFAAGDVADLDVVKTGGAAWGQADTCMRNICKMIANPKVESSALGTYSPMAPQIFLYYGTSQAIVQMKLFGFLIVTGWNFLVKRFFSYNIHAARGWTWLGSTLSKETADL</sequence>
<keyword evidence="2" id="KW-0732">Signal</keyword>
<evidence type="ECO:0000313" key="4">
    <source>
        <dbReference type="EMBL" id="GJJ74663.1"/>
    </source>
</evidence>
<dbReference type="SUPFAM" id="SSF117281">
    <property type="entry name" value="Kelch motif"/>
    <property type="match status" value="1"/>
</dbReference>
<name>A0A9P3LY21_9FUNG</name>